<gene>
    <name evidence="2" type="ORF">K8U61_07955</name>
</gene>
<sequence length="61" mass="6497">MSAASISSLPVALEERRPARRAVARPSRLDPGAAAPVRLDRFRARRRATSSCDCAPLPPAA</sequence>
<proteinExistence type="predicted"/>
<reference evidence="2 3" key="1">
    <citation type="submission" date="2021-09" db="EMBL/GenBank/DDBJ databases">
        <title>Whole genome sequence of Nocardioides sp. GBK3QG-3.</title>
        <authorList>
            <person name="Tuo L."/>
        </authorList>
    </citation>
    <scope>NUCLEOTIDE SEQUENCE [LARGE SCALE GENOMIC DNA]</scope>
    <source>
        <strain evidence="2 3">GBK3QG-3</strain>
    </source>
</reference>
<evidence type="ECO:0000313" key="3">
    <source>
        <dbReference type="Proteomes" id="UP000780875"/>
    </source>
</evidence>
<comment type="caution">
    <text evidence="2">The sequence shown here is derived from an EMBL/GenBank/DDBJ whole genome shotgun (WGS) entry which is preliminary data.</text>
</comment>
<feature type="region of interest" description="Disordered" evidence="1">
    <location>
        <begin position="1"/>
        <end position="34"/>
    </location>
</feature>
<keyword evidence="3" id="KW-1185">Reference proteome</keyword>
<dbReference type="RefSeq" id="WP_224122466.1">
    <property type="nucleotide sequence ID" value="NZ_JAIQZJ010000003.1"/>
</dbReference>
<organism evidence="2 3">
    <name type="scientific">Nocardioides mangrovi</name>
    <dbReference type="NCBI Taxonomy" id="2874580"/>
    <lineage>
        <taxon>Bacteria</taxon>
        <taxon>Bacillati</taxon>
        <taxon>Actinomycetota</taxon>
        <taxon>Actinomycetes</taxon>
        <taxon>Propionibacteriales</taxon>
        <taxon>Nocardioidaceae</taxon>
        <taxon>Nocardioides</taxon>
    </lineage>
</organism>
<dbReference type="Proteomes" id="UP000780875">
    <property type="component" value="Unassembled WGS sequence"/>
</dbReference>
<evidence type="ECO:0000313" key="2">
    <source>
        <dbReference type="EMBL" id="MBZ5738093.1"/>
    </source>
</evidence>
<dbReference type="EMBL" id="JAIQZJ010000003">
    <property type="protein sequence ID" value="MBZ5738093.1"/>
    <property type="molecule type" value="Genomic_DNA"/>
</dbReference>
<protein>
    <submittedName>
        <fullName evidence="2">Uncharacterized protein</fullName>
    </submittedName>
</protein>
<accession>A0ABS7UAR5</accession>
<name>A0ABS7UAR5_9ACTN</name>
<evidence type="ECO:0000256" key="1">
    <source>
        <dbReference type="SAM" id="MobiDB-lite"/>
    </source>
</evidence>